<organism evidence="1 2">
    <name type="scientific">Cannabis sativa</name>
    <name type="common">Hemp</name>
    <name type="synonym">Marijuana</name>
    <dbReference type="NCBI Taxonomy" id="3483"/>
    <lineage>
        <taxon>Eukaryota</taxon>
        <taxon>Viridiplantae</taxon>
        <taxon>Streptophyta</taxon>
        <taxon>Embryophyta</taxon>
        <taxon>Tracheophyta</taxon>
        <taxon>Spermatophyta</taxon>
        <taxon>Magnoliopsida</taxon>
        <taxon>eudicotyledons</taxon>
        <taxon>Gunneridae</taxon>
        <taxon>Pentapetalae</taxon>
        <taxon>rosids</taxon>
        <taxon>fabids</taxon>
        <taxon>Rosales</taxon>
        <taxon>Cannabaceae</taxon>
        <taxon>Cannabis</taxon>
    </lineage>
</organism>
<dbReference type="EMBL" id="UZAU01000813">
    <property type="status" value="NOT_ANNOTATED_CDS"/>
    <property type="molecule type" value="Genomic_DNA"/>
</dbReference>
<dbReference type="Gramene" id="evm.model.10.841">
    <property type="protein sequence ID" value="cds.evm.model.10.841"/>
    <property type="gene ID" value="evm.TU.10.841"/>
</dbReference>
<reference evidence="1" key="1">
    <citation type="submission" date="2021-03" db="UniProtKB">
        <authorList>
            <consortium name="EnsemblPlants"/>
        </authorList>
    </citation>
    <scope>IDENTIFICATION</scope>
</reference>
<sequence>MTEFLVVDLPSSYHVILGRPTLYTLGTITSIKNLALKFPTTTGNKIVKGDQLAARECYNVTMRGRPQPGAHILVVSKVNEVGNMGAREVPEVEEIDPRVGDDWADLDPIEELEDVFLSPNDPTKTIKVGKHLNKDFKKVLI</sequence>
<evidence type="ECO:0000313" key="2">
    <source>
        <dbReference type="Proteomes" id="UP000596661"/>
    </source>
</evidence>
<dbReference type="EnsemblPlants" id="evm.model.10.841">
    <property type="protein sequence ID" value="cds.evm.model.10.841"/>
    <property type="gene ID" value="evm.TU.10.841"/>
</dbReference>
<dbReference type="Proteomes" id="UP000596661">
    <property type="component" value="Unassembled WGS sequence"/>
</dbReference>
<keyword evidence="2" id="KW-1185">Reference proteome</keyword>
<proteinExistence type="predicted"/>
<accession>A0A803QQK4</accession>
<name>A0A803QQK4_CANSA</name>
<protein>
    <submittedName>
        <fullName evidence="1">Uncharacterized protein</fullName>
    </submittedName>
</protein>
<dbReference type="AlphaFoldDB" id="A0A803QQK4"/>
<evidence type="ECO:0000313" key="1">
    <source>
        <dbReference type="EnsemblPlants" id="cds.evm.model.10.841"/>
    </source>
</evidence>